<dbReference type="OrthoDB" id="9758182at2"/>
<dbReference type="InterPro" id="IPR002932">
    <property type="entry name" value="Glu_synthdom"/>
</dbReference>
<keyword evidence="15" id="KW-0003">3Fe-4S</keyword>
<comment type="cofactor">
    <cofactor evidence="3">
        <name>FAD</name>
        <dbReference type="ChEBI" id="CHEBI:57692"/>
    </cofactor>
</comment>
<evidence type="ECO:0000256" key="15">
    <source>
        <dbReference type="ARBA" id="ARBA00023291"/>
    </source>
</evidence>
<dbReference type="SUPFAM" id="SSF51395">
    <property type="entry name" value="FMN-linked oxidoreductases"/>
    <property type="match status" value="1"/>
</dbReference>
<dbReference type="InterPro" id="IPR002489">
    <property type="entry name" value="Glu_synth_asu_C"/>
</dbReference>
<dbReference type="Gene3D" id="3.20.20.70">
    <property type="entry name" value="Aldolase class I"/>
    <property type="match status" value="2"/>
</dbReference>
<dbReference type="CDD" id="cd00982">
    <property type="entry name" value="gltB_C"/>
    <property type="match status" value="1"/>
</dbReference>
<reference evidence="19 20" key="1">
    <citation type="submission" date="2013-12" db="EMBL/GenBank/DDBJ databases">
        <title>Comparative genomics of Petrotoga isolates.</title>
        <authorList>
            <person name="Nesbo C.L."/>
            <person name="Charchuk R."/>
            <person name="Chow K."/>
        </authorList>
    </citation>
    <scope>NUCLEOTIDE SEQUENCE [LARGE SCALE GENOMIC DNA]</scope>
    <source>
        <strain evidence="19 20">DSM 13574</strain>
    </source>
</reference>
<organism evidence="19 20">
    <name type="scientific">Petrotoga olearia DSM 13574</name>
    <dbReference type="NCBI Taxonomy" id="1122955"/>
    <lineage>
        <taxon>Bacteria</taxon>
        <taxon>Thermotogati</taxon>
        <taxon>Thermotogota</taxon>
        <taxon>Thermotogae</taxon>
        <taxon>Petrotogales</taxon>
        <taxon>Petrotogaceae</taxon>
        <taxon>Petrotoga</taxon>
    </lineage>
</organism>
<dbReference type="PANTHER" id="PTHR11938">
    <property type="entry name" value="FAD NADPH DEHYDROGENASE/OXIDOREDUCTASE"/>
    <property type="match status" value="1"/>
</dbReference>
<dbReference type="Pfam" id="PF00310">
    <property type="entry name" value="GATase_2"/>
    <property type="match status" value="1"/>
</dbReference>
<evidence type="ECO:0000256" key="13">
    <source>
        <dbReference type="ARBA" id="ARBA00023014"/>
    </source>
</evidence>
<keyword evidence="12" id="KW-0408">Iron</keyword>
<dbReference type="Gene3D" id="2.160.20.60">
    <property type="entry name" value="Glutamate synthase, alpha subunit, C-terminal domain"/>
    <property type="match status" value="1"/>
</dbReference>
<accession>A0A2K1NWI5</accession>
<keyword evidence="9" id="KW-0274">FAD</keyword>
<keyword evidence="6" id="KW-0285">Flavoprotein</keyword>
<evidence type="ECO:0000313" key="19">
    <source>
        <dbReference type="EMBL" id="PNR94894.1"/>
    </source>
</evidence>
<dbReference type="GO" id="GO:0006537">
    <property type="term" value="P:glutamate biosynthetic process"/>
    <property type="evidence" value="ECO:0007669"/>
    <property type="project" value="UniProtKB-KW"/>
</dbReference>
<evidence type="ECO:0000256" key="2">
    <source>
        <dbReference type="ARBA" id="ARBA00001927"/>
    </source>
</evidence>
<feature type="compositionally biased region" description="Basic and acidic residues" evidence="17">
    <location>
        <begin position="913"/>
        <end position="923"/>
    </location>
</feature>
<dbReference type="Pfam" id="PF01645">
    <property type="entry name" value="Glu_synthase"/>
    <property type="match status" value="1"/>
</dbReference>
<dbReference type="FunFam" id="2.160.20.60:FF:000001">
    <property type="entry name" value="Glutamate synthase, large subunit"/>
    <property type="match status" value="1"/>
</dbReference>
<dbReference type="FunFam" id="3.60.20.10:FF:000001">
    <property type="entry name" value="Glutamate synthase, large subunit"/>
    <property type="match status" value="1"/>
</dbReference>
<dbReference type="InterPro" id="IPR036485">
    <property type="entry name" value="Glu_synth_asu_C_sf"/>
</dbReference>
<evidence type="ECO:0000256" key="11">
    <source>
        <dbReference type="ARBA" id="ARBA00023002"/>
    </source>
</evidence>
<dbReference type="PROSITE" id="PS51278">
    <property type="entry name" value="GATASE_TYPE_2"/>
    <property type="match status" value="1"/>
</dbReference>
<dbReference type="RefSeq" id="WP_103067525.1">
    <property type="nucleotide sequence ID" value="NZ_AZRL01000022.1"/>
</dbReference>
<evidence type="ECO:0000313" key="20">
    <source>
        <dbReference type="Proteomes" id="UP000236434"/>
    </source>
</evidence>
<feature type="region of interest" description="Disordered" evidence="17">
    <location>
        <begin position="905"/>
        <end position="930"/>
    </location>
</feature>
<dbReference type="GO" id="GO:0046872">
    <property type="term" value="F:metal ion binding"/>
    <property type="evidence" value="ECO:0007669"/>
    <property type="project" value="UniProtKB-KW"/>
</dbReference>
<dbReference type="GO" id="GO:0015930">
    <property type="term" value="F:glutamate synthase activity"/>
    <property type="evidence" value="ECO:0007669"/>
    <property type="project" value="InterPro"/>
</dbReference>
<dbReference type="SUPFAM" id="SSF69336">
    <property type="entry name" value="Alpha subunit of glutamate synthase, C-terminal domain"/>
    <property type="match status" value="1"/>
</dbReference>
<evidence type="ECO:0000256" key="1">
    <source>
        <dbReference type="ARBA" id="ARBA00001917"/>
    </source>
</evidence>
<evidence type="ECO:0000256" key="5">
    <source>
        <dbReference type="ARBA" id="ARBA00022605"/>
    </source>
</evidence>
<dbReference type="InterPro" id="IPR050711">
    <property type="entry name" value="ET-N_metabolism_enzyme"/>
</dbReference>
<dbReference type="Proteomes" id="UP000236434">
    <property type="component" value="Unassembled WGS sequence"/>
</dbReference>
<protein>
    <submittedName>
        <fullName evidence="19">Glutamate synthase</fullName>
    </submittedName>
</protein>
<sequence length="1526" mass="169870">MNNGLYDPKFEHDACGVGLVASTKGIKSHEIVDKSLTVLKNMAHRGARGREENDGDGAGVLLQLPHDFLINVSKRLGLTLPNQSEYAVGMIFCFQDKTLINIFKQQFEKIVTNQGQKVIGWRDVPINKAFVGPTALKSMPSFLQVFIAKNPTLKSEIEFERKLYLIRKKSEKEIKIPYTAENKTFYIASLSSKTIVYKGMLTAEQLKYFFPDLTDPLFKSAFSIVHSRFSTNTFPSWERAHPYRYMVHNGEINTIIGNVNWMRARQSKVNTDIFEENINDIFPIIDEDGSDSAMFDNNLEFLYLSGRSLPHSIMMMIPEPWENNQTMDAEKKAFYEFHSCLMEPWDGPAAIIFTDGTKVGATLDRNGLRPLRYYITNDELVLASEAGVLEIPPQKISTKGRITPGNMLLLDIDTGRILNDEEIKRPIISEKPYFSWVKENIVNLEDLPEHPKKGNTEIDNVSLNTKQKCFGYTFEDIEMIIEPMVIDASDPVGAMGDDTPLAVLSERPKLLYEYFKQLFAQVTNPPIDAIREKIVTSTHLYIGSEGNLIDPSSISCRQIKIKNPILTNDEMEKIKNIDLEGFKAVTLPILYKVKDGEEGLKKAITNLFQKADSAINDGANILILTDKGINQNYAPIPALLAVSGLHHHLVRRENRTEIGIILESAEPREAHHFCTLLSYGASAINPYLTYESIESLVNKGYIKGLKYEEAVQRCKDAALRGIQKVLSKLGISTLQGYQGAQTFEIVGIKKSIVKQFFTGTTSQIEGIGIKEIAQEVSKRHSNAFNQVNKGSELESEGLIKWRAKGEYHLYNPKSIYYLQNAVKNNDYELFKKFSQSIVDEDAKLYSLRSLFELNFDKTKAIPIDEVEPVESIVKRFKAGAMSFGSISQEAHEAIAIAMNRIGAKSNTGEGGEDSNRFAKEQNGDSKNSSIKQVASGRFGVTINYLSNAQEIQIKIAQGAKPGEGGELPGKKVYPWVAKVRNSIPGVTLISPPPHHDIYSIEDLAELIYDLKNANRNARINVKLVSKSGVGTIAAGVAKAGADVILISGFDGGTGASPRTSIRHAGMPWELGLAETHQNLVMNKLRDRVTLETDGKLLTGKDIVIAALLGAEEFGFATIVLVALGCVMMRVCNLDTCPVGIATQNPELRKNFKGDPQYVVNLMYFLASEVREYMAKLGFRAVSEMVGRVDKLRQKEIKNHWKTHSIDLSKLLYKPEIKNYSFSQYPKPINNGLSDTLDITKLLPICQNALEYGEKIEATVDIKNVNRTVGTILGSEIIKRYGEEGLPEDTIEIHFKGSAGQSFGAFIPKGETLILEGDSNDYIAKGLSGGKIIVYPPKDSRFYAEENVIVGNVALYGATSGETYISGLAGERFAVRNSGATAVVEGVGEHGCEYMTGGKVVILAKTGRNFAAGMSGGIAYVHDKDNSFESKCNKDTVLLEKIEDENEENEVKQLIKKHYKYTSSKVAKNILDNWGKAKERFVKVIPKDYKRMMKAVNRVHIDGITGEEALMKAFKDNYKQQSLVQTH</sequence>
<proteinExistence type="inferred from homology"/>
<evidence type="ECO:0000256" key="12">
    <source>
        <dbReference type="ARBA" id="ARBA00023004"/>
    </source>
</evidence>
<evidence type="ECO:0000256" key="16">
    <source>
        <dbReference type="ARBA" id="ARBA00029440"/>
    </source>
</evidence>
<keyword evidence="5" id="KW-0028">Amino-acid biosynthesis</keyword>
<dbReference type="Pfam" id="PF01493">
    <property type="entry name" value="GXGXG"/>
    <property type="match status" value="1"/>
</dbReference>
<dbReference type="CDD" id="cd00713">
    <property type="entry name" value="GltS"/>
    <property type="match status" value="1"/>
</dbReference>
<keyword evidence="8" id="KW-0479">Metal-binding</keyword>
<keyword evidence="10" id="KW-0315">Glutamine amidotransferase</keyword>
<dbReference type="Pfam" id="PF04898">
    <property type="entry name" value="Glu_syn_central"/>
    <property type="match status" value="1"/>
</dbReference>
<keyword evidence="13" id="KW-0411">Iron-sulfur</keyword>
<evidence type="ECO:0000256" key="9">
    <source>
        <dbReference type="ARBA" id="ARBA00022827"/>
    </source>
</evidence>
<dbReference type="GO" id="GO:0051538">
    <property type="term" value="F:3 iron, 4 sulfur cluster binding"/>
    <property type="evidence" value="ECO:0007669"/>
    <property type="project" value="UniProtKB-KW"/>
</dbReference>
<evidence type="ECO:0000256" key="3">
    <source>
        <dbReference type="ARBA" id="ARBA00001974"/>
    </source>
</evidence>
<evidence type="ECO:0000256" key="7">
    <source>
        <dbReference type="ARBA" id="ARBA00022643"/>
    </source>
</evidence>
<keyword evidence="11" id="KW-0560">Oxidoreductase</keyword>
<comment type="cofactor">
    <cofactor evidence="2">
        <name>[3Fe-4S] cluster</name>
        <dbReference type="ChEBI" id="CHEBI:21137"/>
    </cofactor>
</comment>
<dbReference type="Gene3D" id="3.60.20.10">
    <property type="entry name" value="Glutamine Phosphoribosylpyrophosphate, subunit 1, domain 1"/>
    <property type="match status" value="1"/>
</dbReference>
<dbReference type="NCBIfam" id="NF008730">
    <property type="entry name" value="PRK11750.1"/>
    <property type="match status" value="1"/>
</dbReference>
<gene>
    <name evidence="19" type="ORF">X929_08355</name>
</gene>
<dbReference type="EMBL" id="AZRL01000022">
    <property type="protein sequence ID" value="PNR94894.1"/>
    <property type="molecule type" value="Genomic_DNA"/>
</dbReference>
<evidence type="ECO:0000256" key="10">
    <source>
        <dbReference type="ARBA" id="ARBA00022962"/>
    </source>
</evidence>
<dbReference type="InterPro" id="IPR013785">
    <property type="entry name" value="Aldolase_TIM"/>
</dbReference>
<dbReference type="SUPFAM" id="SSF56235">
    <property type="entry name" value="N-terminal nucleophile aminohydrolases (Ntn hydrolases)"/>
    <property type="match status" value="1"/>
</dbReference>
<evidence type="ECO:0000256" key="6">
    <source>
        <dbReference type="ARBA" id="ARBA00022630"/>
    </source>
</evidence>
<dbReference type="FunFam" id="3.20.20.70:FF:000031">
    <property type="entry name" value="Glutamate synthase 1 [NADH]"/>
    <property type="match status" value="1"/>
</dbReference>
<keyword evidence="14" id="KW-0314">Glutamate biosynthesis</keyword>
<dbReference type="PANTHER" id="PTHR11938:SF133">
    <property type="entry name" value="GLUTAMATE SYNTHASE (NADH)"/>
    <property type="match status" value="1"/>
</dbReference>
<evidence type="ECO:0000256" key="8">
    <source>
        <dbReference type="ARBA" id="ARBA00022723"/>
    </source>
</evidence>
<keyword evidence="7" id="KW-0288">FMN</keyword>
<evidence type="ECO:0000256" key="4">
    <source>
        <dbReference type="ARBA" id="ARBA00009716"/>
    </source>
</evidence>
<dbReference type="GO" id="GO:0019676">
    <property type="term" value="P:ammonia assimilation cycle"/>
    <property type="evidence" value="ECO:0007669"/>
    <property type="project" value="TreeGrafter"/>
</dbReference>
<name>A0A2K1NWI5_9BACT</name>
<evidence type="ECO:0000256" key="17">
    <source>
        <dbReference type="SAM" id="MobiDB-lite"/>
    </source>
</evidence>
<evidence type="ECO:0000259" key="18">
    <source>
        <dbReference type="PROSITE" id="PS51278"/>
    </source>
</evidence>
<comment type="caution">
    <text evidence="19">The sequence shown here is derived from an EMBL/GenBank/DDBJ whole genome shotgun (WGS) entry which is preliminary data.</text>
</comment>
<dbReference type="CDD" id="cd02808">
    <property type="entry name" value="GltS_FMN"/>
    <property type="match status" value="1"/>
</dbReference>
<dbReference type="InterPro" id="IPR017932">
    <property type="entry name" value="GATase_2_dom"/>
</dbReference>
<comment type="similarity">
    <text evidence="4">Belongs to the glutamate synthase family.</text>
</comment>
<evidence type="ECO:0000256" key="14">
    <source>
        <dbReference type="ARBA" id="ARBA00023164"/>
    </source>
</evidence>
<comment type="pathway">
    <text evidence="16">Amino-acid biosynthesis.</text>
</comment>
<feature type="domain" description="Glutamine amidotransferase type-2" evidence="18">
    <location>
        <begin position="15"/>
        <end position="413"/>
    </location>
</feature>
<comment type="cofactor">
    <cofactor evidence="1">
        <name>FMN</name>
        <dbReference type="ChEBI" id="CHEBI:58210"/>
    </cofactor>
</comment>
<dbReference type="InterPro" id="IPR029055">
    <property type="entry name" value="Ntn_hydrolases_N"/>
</dbReference>
<dbReference type="InterPro" id="IPR006982">
    <property type="entry name" value="Glu_synth_centr_N"/>
</dbReference>